<dbReference type="Gene3D" id="2.60.40.1180">
    <property type="entry name" value="Golgi alpha-mannosidase II"/>
    <property type="match status" value="1"/>
</dbReference>
<dbReference type="PIRSF" id="PIRSF000463">
    <property type="entry name" value="GlgB"/>
    <property type="match status" value="1"/>
</dbReference>
<dbReference type="Pfam" id="PF02922">
    <property type="entry name" value="CBM_48"/>
    <property type="match status" value="1"/>
</dbReference>
<dbReference type="EMBL" id="CP072943">
    <property type="protein sequence ID" value="QTX32878.1"/>
    <property type="molecule type" value="Genomic_DNA"/>
</dbReference>
<dbReference type="GO" id="GO:0005978">
    <property type="term" value="P:glycogen biosynthetic process"/>
    <property type="evidence" value="ECO:0007669"/>
    <property type="project" value="UniProtKB-UniRule"/>
</dbReference>
<dbReference type="KEGG" id="aram:KAR29_02860"/>
<dbReference type="InterPro" id="IPR004193">
    <property type="entry name" value="Glyco_hydro_13_N"/>
</dbReference>
<dbReference type="Gene3D" id="3.20.20.80">
    <property type="entry name" value="Glycosidases"/>
    <property type="match status" value="1"/>
</dbReference>
<dbReference type="CDD" id="cd11322">
    <property type="entry name" value="AmyAc_Glg_BE"/>
    <property type="match status" value="1"/>
</dbReference>
<comment type="pathway">
    <text evidence="2 9">Glycan biosynthesis; glycogen biosynthesis.</text>
</comment>
<dbReference type="InterPro" id="IPR006047">
    <property type="entry name" value="GH13_cat_dom"/>
</dbReference>
<dbReference type="InterPro" id="IPR013783">
    <property type="entry name" value="Ig-like_fold"/>
</dbReference>
<reference evidence="13" key="1">
    <citation type="submission" date="2021-04" db="EMBL/GenBank/DDBJ databases">
        <title>A novel Synergistetes isolate from a pyrite-forming mixed culture.</title>
        <authorList>
            <person name="Bunk B."/>
            <person name="Sproer C."/>
            <person name="Spring S."/>
            <person name="Pester M."/>
        </authorList>
    </citation>
    <scope>NUCLEOTIDE SEQUENCE [LARGE SCALE GENOMIC DNA]</scope>
    <source>
        <strain evidence="13">J.5.4.2-T.3.5.2</strain>
    </source>
</reference>
<dbReference type="Gene3D" id="2.60.40.10">
    <property type="entry name" value="Immunoglobulins"/>
    <property type="match status" value="2"/>
</dbReference>
<dbReference type="FunFam" id="2.60.40.10:FF:000169">
    <property type="entry name" value="1,4-alpha-glucan branching enzyme GlgB"/>
    <property type="match status" value="1"/>
</dbReference>
<protein>
    <recommendedName>
        <fullName evidence="9">1,4-alpha-glucan branching enzyme GlgB</fullName>
        <ecNumber evidence="9">2.4.1.18</ecNumber>
    </recommendedName>
    <alternativeName>
        <fullName evidence="9">1,4-alpha-D-glucan:1,4-alpha-D-glucan 6-glucosyl-transferase</fullName>
    </alternativeName>
    <alternativeName>
        <fullName evidence="9">Alpha-(1-&gt;4)-glucan branching enzyme</fullName>
    </alternativeName>
    <alternativeName>
        <fullName evidence="9">Glycogen branching enzyme</fullName>
        <shortName evidence="9">BE</shortName>
    </alternativeName>
</protein>
<dbReference type="SUPFAM" id="SSF51011">
    <property type="entry name" value="Glycosyl hydrolase domain"/>
    <property type="match status" value="1"/>
</dbReference>
<dbReference type="RefSeq" id="WP_274374140.1">
    <property type="nucleotide sequence ID" value="NZ_CP072943.1"/>
</dbReference>
<dbReference type="GO" id="GO:0004553">
    <property type="term" value="F:hydrolase activity, hydrolyzing O-glycosyl compounds"/>
    <property type="evidence" value="ECO:0007669"/>
    <property type="project" value="InterPro"/>
</dbReference>
<comment type="function">
    <text evidence="9">Catalyzes the formation of the alpha-1,6-glucosidic linkages in glycogen by scission of a 1,4-alpha-linked oligosaccharide from growing alpha-1,4-glucan chains and the subsequent attachment of the oligosaccharide to the alpha-1,6 position.</text>
</comment>
<keyword evidence="5 9" id="KW-0328">Glycosyltransferase</keyword>
<dbReference type="InterPro" id="IPR044143">
    <property type="entry name" value="GlgB_N_E_set_prok"/>
</dbReference>
<evidence type="ECO:0000256" key="4">
    <source>
        <dbReference type="ARBA" id="ARBA00022600"/>
    </source>
</evidence>
<dbReference type="Proteomes" id="UP000671879">
    <property type="component" value="Chromosome"/>
</dbReference>
<evidence type="ECO:0000313" key="13">
    <source>
        <dbReference type="Proteomes" id="UP000671879"/>
    </source>
</evidence>
<dbReference type="CDD" id="cd02855">
    <property type="entry name" value="E_set_GBE_prok_N"/>
    <property type="match status" value="1"/>
</dbReference>
<feature type="active site" description="Nucleophile" evidence="9 10">
    <location>
        <position position="401"/>
    </location>
</feature>
<dbReference type="InterPro" id="IPR017853">
    <property type="entry name" value="GH"/>
</dbReference>
<dbReference type="GO" id="GO:0005829">
    <property type="term" value="C:cytosol"/>
    <property type="evidence" value="ECO:0007669"/>
    <property type="project" value="TreeGrafter"/>
</dbReference>
<dbReference type="SUPFAM" id="SSF81296">
    <property type="entry name" value="E set domains"/>
    <property type="match status" value="1"/>
</dbReference>
<keyword evidence="6 9" id="KW-0808">Transferase</keyword>
<name>A0A9Q7AP89_9BACT</name>
<gene>
    <name evidence="9 12" type="primary">glgB</name>
    <name evidence="12" type="ORF">KAR29_02860</name>
</gene>
<dbReference type="InterPro" id="IPR013780">
    <property type="entry name" value="Glyco_hydro_b"/>
</dbReference>
<evidence type="ECO:0000256" key="8">
    <source>
        <dbReference type="ARBA" id="ARBA00023277"/>
    </source>
</evidence>
<feature type="domain" description="Glycosyl hydrolase family 13 catalytic" evidence="11">
    <location>
        <begin position="244"/>
        <end position="590"/>
    </location>
</feature>
<dbReference type="EC" id="2.4.1.18" evidence="9"/>
<dbReference type="InterPro" id="IPR014756">
    <property type="entry name" value="Ig_E-set"/>
</dbReference>
<dbReference type="InterPro" id="IPR037439">
    <property type="entry name" value="Branching_enzy"/>
</dbReference>
<dbReference type="PANTHER" id="PTHR43651">
    <property type="entry name" value="1,4-ALPHA-GLUCAN-BRANCHING ENZYME"/>
    <property type="match status" value="1"/>
</dbReference>
<evidence type="ECO:0000313" key="12">
    <source>
        <dbReference type="EMBL" id="QTX32878.1"/>
    </source>
</evidence>
<dbReference type="NCBIfam" id="NF008967">
    <property type="entry name" value="PRK12313.1"/>
    <property type="match status" value="1"/>
</dbReference>
<dbReference type="Pfam" id="PF22019">
    <property type="entry name" value="GlgB_N"/>
    <property type="match status" value="1"/>
</dbReference>
<dbReference type="GO" id="GO:0003844">
    <property type="term" value="F:1,4-alpha-glucan branching enzyme activity"/>
    <property type="evidence" value="ECO:0007669"/>
    <property type="project" value="UniProtKB-UniRule"/>
</dbReference>
<evidence type="ECO:0000256" key="3">
    <source>
        <dbReference type="ARBA" id="ARBA00009000"/>
    </source>
</evidence>
<evidence type="ECO:0000256" key="2">
    <source>
        <dbReference type="ARBA" id="ARBA00004964"/>
    </source>
</evidence>
<proteinExistence type="inferred from homology"/>
<comment type="similarity">
    <text evidence="3 9">Belongs to the glycosyl hydrolase 13 family. GlgB subfamily.</text>
</comment>
<dbReference type="SUPFAM" id="SSF51445">
    <property type="entry name" value="(Trans)glycosidases"/>
    <property type="match status" value="1"/>
</dbReference>
<evidence type="ECO:0000256" key="6">
    <source>
        <dbReference type="ARBA" id="ARBA00022679"/>
    </source>
</evidence>
<keyword evidence="13" id="KW-1185">Reference proteome</keyword>
<dbReference type="InterPro" id="IPR006407">
    <property type="entry name" value="GlgB"/>
</dbReference>
<dbReference type="NCBIfam" id="NF003811">
    <property type="entry name" value="PRK05402.1"/>
    <property type="match status" value="1"/>
</dbReference>
<evidence type="ECO:0000256" key="1">
    <source>
        <dbReference type="ARBA" id="ARBA00000826"/>
    </source>
</evidence>
<evidence type="ECO:0000256" key="7">
    <source>
        <dbReference type="ARBA" id="ARBA00023056"/>
    </source>
</evidence>
<dbReference type="FunFam" id="3.20.20.80:FF:000003">
    <property type="entry name" value="1,4-alpha-glucan branching enzyme GlgB"/>
    <property type="match status" value="1"/>
</dbReference>
<keyword evidence="8 9" id="KW-0119">Carbohydrate metabolism</keyword>
<dbReference type="Pfam" id="PF02806">
    <property type="entry name" value="Alpha-amylase_C"/>
    <property type="match status" value="1"/>
</dbReference>
<dbReference type="NCBIfam" id="TIGR01515">
    <property type="entry name" value="branching_enzym"/>
    <property type="match status" value="1"/>
</dbReference>
<dbReference type="Pfam" id="PF00128">
    <property type="entry name" value="Alpha-amylase"/>
    <property type="match status" value="1"/>
</dbReference>
<comment type="subunit">
    <text evidence="9">Monomer.</text>
</comment>
<dbReference type="PANTHER" id="PTHR43651:SF3">
    <property type="entry name" value="1,4-ALPHA-GLUCAN-BRANCHING ENZYME"/>
    <property type="match status" value="1"/>
</dbReference>
<keyword evidence="7 9" id="KW-0320">Glycogen biosynthesis</keyword>
<dbReference type="AlphaFoldDB" id="A0A9Q7AP89"/>
<accession>A0A9Q7AP89</accession>
<evidence type="ECO:0000256" key="5">
    <source>
        <dbReference type="ARBA" id="ARBA00022676"/>
    </source>
</evidence>
<dbReference type="InterPro" id="IPR054169">
    <property type="entry name" value="GlgB_N"/>
</dbReference>
<dbReference type="GO" id="GO:0043169">
    <property type="term" value="F:cation binding"/>
    <property type="evidence" value="ECO:0007669"/>
    <property type="project" value="InterPro"/>
</dbReference>
<keyword evidence="4 9" id="KW-0321">Glycogen metabolism</keyword>
<evidence type="ECO:0000259" key="11">
    <source>
        <dbReference type="SMART" id="SM00642"/>
    </source>
</evidence>
<dbReference type="InterPro" id="IPR006048">
    <property type="entry name" value="A-amylase/branching_C"/>
</dbReference>
<evidence type="ECO:0000256" key="10">
    <source>
        <dbReference type="PIRSR" id="PIRSR000463-1"/>
    </source>
</evidence>
<organism evidence="12 13">
    <name type="scientific">Aminithiophilus ramosus</name>
    <dbReference type="NCBI Taxonomy" id="3029084"/>
    <lineage>
        <taxon>Bacteria</taxon>
        <taxon>Thermotogati</taxon>
        <taxon>Synergistota</taxon>
        <taxon>Synergistia</taxon>
        <taxon>Synergistales</taxon>
        <taxon>Aminithiophilaceae</taxon>
        <taxon>Aminithiophilus</taxon>
    </lineage>
</organism>
<evidence type="ECO:0000256" key="9">
    <source>
        <dbReference type="HAMAP-Rule" id="MF_00685"/>
    </source>
</evidence>
<dbReference type="SMART" id="SM00642">
    <property type="entry name" value="Aamy"/>
    <property type="match status" value="1"/>
</dbReference>
<feature type="active site" description="Proton donor" evidence="9 10">
    <location>
        <position position="454"/>
    </location>
</feature>
<comment type="catalytic activity">
    <reaction evidence="1 9">
        <text>Transfers a segment of a (1-&gt;4)-alpha-D-glucan chain to a primary hydroxy group in a similar glucan chain.</text>
        <dbReference type="EC" id="2.4.1.18"/>
    </reaction>
</comment>
<dbReference type="HAMAP" id="MF_00685">
    <property type="entry name" value="GlgB"/>
    <property type="match status" value="1"/>
</dbReference>
<sequence>MELDHALWRLFQGYEEDAFARLGPHRRGDGYVVSVLWPGASAVVLVDDRGEIEGRRLYRGGIFEIVLDAERFDPRYRLRIEGPCRWEGRDPYSFWPQLGELDRHLFAEGRHRRLDEVFGAQVRDVDGCRGTLFSLWAPNARRVAVVGDFNGWDERRHPLRFHPGCGLWEIFLPGVAEGALYKFSLTEQDGSRRLRTDPLGRFFEQPPGNAAIVVGPPSYVWGDGDWMDRRRKSDAASRPLAIYEIHLGSWKRHFDGRLYSYGDLARTLVPYVREMGFTHVEFLPPAEHPFYGSWGYLTTGYFAPTSRYGDPDGFKELVDAFHRAGIGVLVDWVPAHFPKDDWGLARFDGTALYEHDDPRRGEQPQWGTKIFNYGRNEVRNFLVASALCWCRRYHVDGFRVDAVASMLYLDYSREMGQWTPNRYGGRENLEAVDFLRHFHDVLSEEFPDVFTVAEESTAWPGVSRPTSLGGLGFTFKWNMGWMHDVLTYFGLDPLYRSYRHENLTFGLLYAFSERYVLPLSHDEVVHLKGSLWRRMAGDGWRKAAQMRLLLAFMTAYPGKKLLFMGGEFGQEGEWNHDGELDWPSLQNPLHEGIRLCCRDLLSLYGEEKALWEQDHVWAGFSWIDCEDRSQSVLSWVRSDGEGHPVVFVGNFTPEIRRGYRMGLPTGGPWKERFNSDAAWYGGSSVGNLGRVEAEDRPFHGRSASAVLTLPPLGGLILTPESSE</sequence>
<dbReference type="FunFam" id="2.60.40.1180:FF:000002">
    <property type="entry name" value="1,4-alpha-glucan branching enzyme GlgB"/>
    <property type="match status" value="1"/>
</dbReference>